<evidence type="ECO:0000256" key="5">
    <source>
        <dbReference type="ARBA" id="ARBA00022840"/>
    </source>
</evidence>
<keyword evidence="4 8" id="KW-0418">Kinase</keyword>
<keyword evidence="3" id="KW-0547">Nucleotide-binding</keyword>
<dbReference type="SUPFAM" id="SSF53613">
    <property type="entry name" value="Ribokinase-like"/>
    <property type="match status" value="1"/>
</dbReference>
<dbReference type="InterPro" id="IPR018659">
    <property type="entry name" value="DUF2090"/>
</dbReference>
<dbReference type="Gene3D" id="2.20.150.10">
    <property type="entry name" value="putative 5-dehydro-2- deoxygluconokinase"/>
    <property type="match status" value="1"/>
</dbReference>
<evidence type="ECO:0000313" key="9">
    <source>
        <dbReference type="Proteomes" id="UP000305887"/>
    </source>
</evidence>
<dbReference type="Gene3D" id="3.40.1190.20">
    <property type="match status" value="1"/>
</dbReference>
<dbReference type="InterPro" id="IPR013785">
    <property type="entry name" value="Aldolase_TIM"/>
</dbReference>
<dbReference type="GO" id="GO:0005524">
    <property type="term" value="F:ATP binding"/>
    <property type="evidence" value="ECO:0007669"/>
    <property type="project" value="UniProtKB-KW"/>
</dbReference>
<dbReference type="Gene3D" id="3.20.20.70">
    <property type="entry name" value="Aldolase class I"/>
    <property type="match status" value="1"/>
</dbReference>
<keyword evidence="9" id="KW-1185">Reference proteome</keyword>
<gene>
    <name evidence="8" type="primary">iolC</name>
    <name evidence="8" type="ORF">FHG66_18865</name>
</gene>
<dbReference type="NCBIfam" id="TIGR04382">
    <property type="entry name" value="myo_inos_iolC_N"/>
    <property type="match status" value="1"/>
</dbReference>
<dbReference type="EMBL" id="VDFU01000036">
    <property type="protein sequence ID" value="TNC46487.1"/>
    <property type="molecule type" value="Genomic_DNA"/>
</dbReference>
<dbReference type="AlphaFoldDB" id="A0A5C4MLN8"/>
<evidence type="ECO:0000256" key="1">
    <source>
        <dbReference type="ARBA" id="ARBA00010688"/>
    </source>
</evidence>
<keyword evidence="2 8" id="KW-0808">Transferase</keyword>
<dbReference type="EC" id="2.7.1.92" evidence="8"/>
<dbReference type="InterPro" id="IPR011611">
    <property type="entry name" value="PfkB_dom"/>
</dbReference>
<evidence type="ECO:0000259" key="7">
    <source>
        <dbReference type="Pfam" id="PF09863"/>
    </source>
</evidence>
<dbReference type="CDD" id="cd01166">
    <property type="entry name" value="KdgK"/>
    <property type="match status" value="1"/>
</dbReference>
<dbReference type="InterPro" id="IPR023314">
    <property type="entry name" value="Myo_inos_IolC-like_sf"/>
</dbReference>
<comment type="similarity">
    <text evidence="1">Belongs to the carbohydrate kinase PfkB family.</text>
</comment>
<dbReference type="InterPro" id="IPR050306">
    <property type="entry name" value="PfkB_Carbo_kinase"/>
</dbReference>
<dbReference type="PROSITE" id="PS00583">
    <property type="entry name" value="PFKB_KINASES_1"/>
    <property type="match status" value="1"/>
</dbReference>
<feature type="domain" description="DUF2090" evidence="7">
    <location>
        <begin position="322"/>
        <end position="626"/>
    </location>
</feature>
<dbReference type="InterPro" id="IPR030830">
    <property type="entry name" value="Myo_inos_IolC"/>
</dbReference>
<organism evidence="8 9">
    <name type="scientific">Rubellimicrobium rubrum</name>
    <dbReference type="NCBI Taxonomy" id="2585369"/>
    <lineage>
        <taxon>Bacteria</taxon>
        <taxon>Pseudomonadati</taxon>
        <taxon>Pseudomonadota</taxon>
        <taxon>Alphaproteobacteria</taxon>
        <taxon>Rhodobacterales</taxon>
        <taxon>Roseobacteraceae</taxon>
        <taxon>Rubellimicrobium</taxon>
    </lineage>
</organism>
<dbReference type="Pfam" id="PF00294">
    <property type="entry name" value="PfkB"/>
    <property type="match status" value="1"/>
</dbReference>
<dbReference type="Proteomes" id="UP000305887">
    <property type="component" value="Unassembled WGS sequence"/>
</dbReference>
<name>A0A5C4MLN8_9RHOB</name>
<dbReference type="RefSeq" id="WP_139078603.1">
    <property type="nucleotide sequence ID" value="NZ_VDFU01000036.1"/>
</dbReference>
<feature type="domain" description="Carbohydrate kinase PfkB" evidence="6">
    <location>
        <begin position="5"/>
        <end position="318"/>
    </location>
</feature>
<evidence type="ECO:0000256" key="4">
    <source>
        <dbReference type="ARBA" id="ARBA00022777"/>
    </source>
</evidence>
<dbReference type="InterPro" id="IPR029056">
    <property type="entry name" value="Ribokinase-like"/>
</dbReference>
<dbReference type="PANTHER" id="PTHR43085:SF49">
    <property type="entry name" value="5-DEHYDRO-2-DEOXYGLUCONOKINASE"/>
    <property type="match status" value="1"/>
</dbReference>
<evidence type="ECO:0000256" key="3">
    <source>
        <dbReference type="ARBA" id="ARBA00022741"/>
    </source>
</evidence>
<dbReference type="OrthoDB" id="9792663at2"/>
<keyword evidence="5" id="KW-0067">ATP-binding</keyword>
<comment type="caution">
    <text evidence="8">The sequence shown here is derived from an EMBL/GenBank/DDBJ whole genome shotgun (WGS) entry which is preliminary data.</text>
</comment>
<sequence>MKPLDVITIGRSSVDLYGSQVGGRLEDMGSFQKYIGGSPTNMAAGTARLGLRSALITRVGDEHMGRFIREELAREGVDVRGVVTDPERLTALVILGIRDKESFPLIFYRTDCADMALCEDDIDPSFIGEARSVVATGTHLSHPRTEAAVLKALRVARETGARTALDIDYRPNLWGLAGHGEGESRFIESAEVTAKLMAHLPLFDLIVGTEEEFHIAGGSTDTLEALRAVRAVSPATLVCKRGAAGAVAFTGPVDGWESGQTGPGFPIEVFNVLGAGDGFMSGLLKGWLDDEPWPVALKYANACGAFAVSRHGCTPAYPSLTELQWFLDRGVTTPALRKDAELEQLHWSTNRHGSWDTMRVFAFDHRMQMEEMEGATLERIGGFKLLCLDAVQRVAAGRPGYGLLCDNRLGSDALHRAAGTGLWIGRPVEWPGSRPLRLEPEVGPDFGGLSEWPLEHVVKVLCFCHPEDDEALWADQEATLARLFAAARRNRLEVLLEVIPSKVGPVDDDTTARIIDRIYGLGLHPDWWKLEPFRTEAAWDNVCAAILRHDPHVRGVVVLGLDGSPESLAESFALAARQPLVKGFAVGRTIFGQVARAWFKGERGDTGAVDEMARRFAGLCSVWDAQRGADTRVGRNKDVGQRAAGGM</sequence>
<dbReference type="Pfam" id="PF09863">
    <property type="entry name" value="DUF2090"/>
    <property type="match status" value="1"/>
</dbReference>
<dbReference type="PANTHER" id="PTHR43085">
    <property type="entry name" value="HEXOKINASE FAMILY MEMBER"/>
    <property type="match status" value="1"/>
</dbReference>
<dbReference type="GO" id="GO:0047590">
    <property type="term" value="F:5-dehydro-2-deoxygluconokinase activity"/>
    <property type="evidence" value="ECO:0007669"/>
    <property type="project" value="UniProtKB-EC"/>
</dbReference>
<evidence type="ECO:0000259" key="6">
    <source>
        <dbReference type="Pfam" id="PF00294"/>
    </source>
</evidence>
<dbReference type="InterPro" id="IPR002173">
    <property type="entry name" value="Carboh/pur_kinase_PfkB_CS"/>
</dbReference>
<proteinExistence type="inferred from homology"/>
<accession>A0A5C4MLN8</accession>
<dbReference type="PROSITE" id="PS00584">
    <property type="entry name" value="PFKB_KINASES_2"/>
    <property type="match status" value="1"/>
</dbReference>
<protein>
    <submittedName>
        <fullName evidence="8">5-dehydro-2-deoxygluconokinase</fullName>
        <ecNumber evidence="8">2.7.1.92</ecNumber>
    </submittedName>
</protein>
<reference evidence="8 9" key="1">
    <citation type="submission" date="2019-06" db="EMBL/GenBank/DDBJ databases">
        <title>YIM 131921 draft genome.</title>
        <authorList>
            <person name="Jiang L."/>
        </authorList>
    </citation>
    <scope>NUCLEOTIDE SEQUENCE [LARGE SCALE GENOMIC DNA]</scope>
    <source>
        <strain evidence="8 9">YIM 131921</strain>
    </source>
</reference>
<evidence type="ECO:0000313" key="8">
    <source>
        <dbReference type="EMBL" id="TNC46487.1"/>
    </source>
</evidence>
<evidence type="ECO:0000256" key="2">
    <source>
        <dbReference type="ARBA" id="ARBA00022679"/>
    </source>
</evidence>